<keyword evidence="1" id="KW-0472">Membrane</keyword>
<dbReference type="Proteomes" id="UP001054889">
    <property type="component" value="Unassembled WGS sequence"/>
</dbReference>
<dbReference type="Pfam" id="PF13365">
    <property type="entry name" value="Trypsin_2"/>
    <property type="match status" value="1"/>
</dbReference>
<organism evidence="2 3">
    <name type="scientific">Eleusine coracana subsp. coracana</name>
    <dbReference type="NCBI Taxonomy" id="191504"/>
    <lineage>
        <taxon>Eukaryota</taxon>
        <taxon>Viridiplantae</taxon>
        <taxon>Streptophyta</taxon>
        <taxon>Embryophyta</taxon>
        <taxon>Tracheophyta</taxon>
        <taxon>Spermatophyta</taxon>
        <taxon>Magnoliopsida</taxon>
        <taxon>Liliopsida</taxon>
        <taxon>Poales</taxon>
        <taxon>Poaceae</taxon>
        <taxon>PACMAD clade</taxon>
        <taxon>Chloridoideae</taxon>
        <taxon>Cynodonteae</taxon>
        <taxon>Eleusininae</taxon>
        <taxon>Eleusine</taxon>
    </lineage>
</organism>
<reference evidence="2" key="1">
    <citation type="journal article" date="2018" name="DNA Res.">
        <title>Multiple hybrid de novo genome assembly of finger millet, an orphan allotetraploid crop.</title>
        <authorList>
            <person name="Hatakeyama M."/>
            <person name="Aluri S."/>
            <person name="Balachadran M.T."/>
            <person name="Sivarajan S.R."/>
            <person name="Patrignani A."/>
            <person name="Gruter S."/>
            <person name="Poveda L."/>
            <person name="Shimizu-Inatsugi R."/>
            <person name="Baeten J."/>
            <person name="Francoijs K.J."/>
            <person name="Nataraja K.N."/>
            <person name="Reddy Y.A.N."/>
            <person name="Phadnis S."/>
            <person name="Ravikumar R.L."/>
            <person name="Schlapbach R."/>
            <person name="Sreeman S.M."/>
            <person name="Shimizu K.K."/>
        </authorList>
    </citation>
    <scope>NUCLEOTIDE SEQUENCE</scope>
</reference>
<keyword evidence="1" id="KW-1133">Transmembrane helix</keyword>
<dbReference type="PANTHER" id="PTHR43019">
    <property type="entry name" value="SERINE ENDOPROTEASE DEGS"/>
    <property type="match status" value="1"/>
</dbReference>
<keyword evidence="3" id="KW-1185">Reference proteome</keyword>
<protein>
    <submittedName>
        <fullName evidence="2">Uncharacterized protein</fullName>
    </submittedName>
</protein>
<keyword evidence="1" id="KW-0812">Transmembrane</keyword>
<evidence type="ECO:0000256" key="1">
    <source>
        <dbReference type="SAM" id="Phobius"/>
    </source>
</evidence>
<dbReference type="SUPFAM" id="SSF50494">
    <property type="entry name" value="Trypsin-like serine proteases"/>
    <property type="match status" value="1"/>
</dbReference>
<feature type="transmembrane region" description="Helical" evidence="1">
    <location>
        <begin position="215"/>
        <end position="235"/>
    </location>
</feature>
<reference evidence="2" key="2">
    <citation type="submission" date="2021-12" db="EMBL/GenBank/DDBJ databases">
        <title>Resequencing data analysis of finger millet.</title>
        <authorList>
            <person name="Hatakeyama M."/>
            <person name="Aluri S."/>
            <person name="Balachadran M.T."/>
            <person name="Sivarajan S.R."/>
            <person name="Poveda L."/>
            <person name="Shimizu-Inatsugi R."/>
            <person name="Schlapbach R."/>
            <person name="Sreeman S.M."/>
            <person name="Shimizu K.K."/>
        </authorList>
    </citation>
    <scope>NUCLEOTIDE SEQUENCE</scope>
</reference>
<proteinExistence type="predicted"/>
<name>A0AAV5CTJ2_ELECO</name>
<dbReference type="InterPro" id="IPR009003">
    <property type="entry name" value="Peptidase_S1_PA"/>
</dbReference>
<dbReference type="AlphaFoldDB" id="A0AAV5CTJ2"/>
<evidence type="ECO:0000313" key="3">
    <source>
        <dbReference type="Proteomes" id="UP001054889"/>
    </source>
</evidence>
<accession>A0AAV5CTJ2</accession>
<gene>
    <name evidence="2" type="primary">ga18694</name>
    <name evidence="2" type="ORF">PR202_ga18694</name>
</gene>
<comment type="caution">
    <text evidence="2">The sequence shown here is derived from an EMBL/GenBank/DDBJ whole genome shotgun (WGS) entry which is preliminary data.</text>
</comment>
<evidence type="ECO:0000313" key="2">
    <source>
        <dbReference type="EMBL" id="GJN01428.1"/>
    </source>
</evidence>
<dbReference type="EMBL" id="BQKI01000009">
    <property type="protein sequence ID" value="GJN01428.1"/>
    <property type="molecule type" value="Genomic_DNA"/>
</dbReference>
<dbReference type="PANTHER" id="PTHR43019:SF18">
    <property type="entry name" value="OS07G0231900 PROTEIN"/>
    <property type="match status" value="1"/>
</dbReference>
<sequence length="250" mass="28237">MMDDIWKWHMECAKVRKAYAKDASNNLPSRRFPKDKGTAEAVLDPIYKSTILAAARSIVSVTPISKDGPRRPQCTGFVIEKFKHSGSYFAVVVTCSKVLSVGFPNKKTFVEAKLLYFNDHYDIAFLLLPMESSLDLPCFGCCPNYHQEVFVLGRDKEAFLRVRRGVISWKEESDLMGHNYYMFLDGEIPEGGSGGPVIDHDGMFRGMAFYDSPKPVVLSVSTIFICFNMFVQFGYKMTLMLRVLASMKAT</sequence>
<dbReference type="Gene3D" id="2.40.10.120">
    <property type="match status" value="1"/>
</dbReference>